<keyword evidence="11 13" id="KW-0275">Fatty acid biosynthesis</keyword>
<evidence type="ECO:0000313" key="15">
    <source>
        <dbReference type="EMBL" id="CAG2189120.1"/>
    </source>
</evidence>
<evidence type="ECO:0000256" key="10">
    <source>
        <dbReference type="ARBA" id="ARBA00023136"/>
    </source>
</evidence>
<organism evidence="15 16">
    <name type="scientific">Mytilus edulis</name>
    <name type="common">Blue mussel</name>
    <dbReference type="NCBI Taxonomy" id="6550"/>
    <lineage>
        <taxon>Eukaryota</taxon>
        <taxon>Metazoa</taxon>
        <taxon>Spiralia</taxon>
        <taxon>Lophotrochozoa</taxon>
        <taxon>Mollusca</taxon>
        <taxon>Bivalvia</taxon>
        <taxon>Autobranchia</taxon>
        <taxon>Pteriomorphia</taxon>
        <taxon>Mytilida</taxon>
        <taxon>Mytiloidea</taxon>
        <taxon>Mytilidae</taxon>
        <taxon>Mytilinae</taxon>
        <taxon>Mytilus</taxon>
    </lineage>
</organism>
<evidence type="ECO:0000256" key="4">
    <source>
        <dbReference type="ARBA" id="ARBA00013122"/>
    </source>
</evidence>
<accession>A0A8S3Q1P0</accession>
<dbReference type="OrthoDB" id="2157530at2759"/>
<keyword evidence="6 13" id="KW-0812">Transmembrane</keyword>
<evidence type="ECO:0000256" key="11">
    <source>
        <dbReference type="ARBA" id="ARBA00023160"/>
    </source>
</evidence>
<dbReference type="GO" id="GO:0102158">
    <property type="term" value="F:very-long-chain (3R)-3-hydroxyacyl-CoA dehydratase activity"/>
    <property type="evidence" value="ECO:0007669"/>
    <property type="project" value="UniProtKB-EC"/>
</dbReference>
<feature type="transmembrane region" description="Helical" evidence="13">
    <location>
        <begin position="275"/>
        <end position="295"/>
    </location>
</feature>
<reference evidence="15" key="1">
    <citation type="submission" date="2021-03" db="EMBL/GenBank/DDBJ databases">
        <authorList>
            <person name="Bekaert M."/>
        </authorList>
    </citation>
    <scope>NUCLEOTIDE SEQUENCE</scope>
</reference>
<dbReference type="EMBL" id="CAJPWZ010000285">
    <property type="protein sequence ID" value="CAG2189120.1"/>
    <property type="molecule type" value="Genomic_DNA"/>
</dbReference>
<comment type="subcellular location">
    <subcellularLocation>
        <location evidence="13">Endoplasmic reticulum membrane</location>
        <topology evidence="13">Multi-pass membrane protein</topology>
    </subcellularLocation>
    <subcellularLocation>
        <location evidence="1">Membrane</location>
        <topology evidence="1">Multi-pass membrane protein</topology>
    </subcellularLocation>
</comment>
<comment type="catalytic activity">
    <reaction evidence="13">
        <text>a very-long-chain (3R)-3-hydroxyacyl-CoA = a very-long-chain (2E)-enoyl-CoA + H2O</text>
        <dbReference type="Rhea" id="RHEA:45812"/>
        <dbReference type="ChEBI" id="CHEBI:15377"/>
        <dbReference type="ChEBI" id="CHEBI:83728"/>
        <dbReference type="ChEBI" id="CHEBI:85440"/>
        <dbReference type="EC" id="4.2.1.134"/>
    </reaction>
</comment>
<comment type="pathway">
    <text evidence="2 13">Lipid metabolism; fatty acid biosynthesis.</text>
</comment>
<dbReference type="Proteomes" id="UP000683360">
    <property type="component" value="Unassembled WGS sequence"/>
</dbReference>
<protein>
    <recommendedName>
        <fullName evidence="4 13">Very-long-chain (3R)-3-hydroxyacyl-CoA dehydratase</fullName>
        <ecNumber evidence="4 13">4.2.1.134</ecNumber>
    </recommendedName>
</protein>
<keyword evidence="10 13" id="KW-0472">Membrane</keyword>
<feature type="coiled-coil region" evidence="14">
    <location>
        <begin position="66"/>
        <end position="93"/>
    </location>
</feature>
<comment type="caution">
    <text evidence="13">Lacks conserved residue(s) required for the propagation of feature annotation.</text>
</comment>
<keyword evidence="8 13" id="KW-1133">Transmembrane helix</keyword>
<evidence type="ECO:0000256" key="6">
    <source>
        <dbReference type="ARBA" id="ARBA00022692"/>
    </source>
</evidence>
<sequence length="315" mass="36555">MKRNKNKSPFHRALVLDAEKRYKNTMNKAHKKYRSDFRKKMDDLKQNDGKEFWRLLNGNKSTAQPKIDFDKLMSNEEEMMKQLEKELKSIESDVPDFKIGYLFLYNLFQFVGFTYITVALIVKYTRLGEAALKTGFDTVGTQLMVVQAVAVMEIVHPLLGIVKTSAIAPFLQVLGRNFSLFVILYHEPRLHTAPAVFCLFFVWSAIECFRYPFYMLSTLGKKIGFITWLRYTAWIPLYPLGILLEGTVGIMAIPLYEDTEMFTLQLPNSANMAFYFPYLLHAYLLLLLFGGYQLLNYMYSQRKKVIGVGRKKKSA</sequence>
<feature type="transmembrane region" description="Helical" evidence="13">
    <location>
        <begin position="192"/>
        <end position="213"/>
    </location>
</feature>
<dbReference type="AlphaFoldDB" id="A0A8S3Q1P0"/>
<keyword evidence="16" id="KW-1185">Reference proteome</keyword>
<evidence type="ECO:0000256" key="13">
    <source>
        <dbReference type="RuleBase" id="RU363109"/>
    </source>
</evidence>
<name>A0A8S3Q1P0_MYTED</name>
<gene>
    <name evidence="15" type="ORF">MEDL_4500</name>
</gene>
<feature type="transmembrane region" description="Helical" evidence="13">
    <location>
        <begin position="102"/>
        <end position="122"/>
    </location>
</feature>
<dbReference type="PANTHER" id="PTHR11035:SF35">
    <property type="entry name" value="VERY-LONG-CHAIN (3R)-3-HYDROXYACYL-COA DEHYDRATASE"/>
    <property type="match status" value="1"/>
</dbReference>
<dbReference type="Pfam" id="PF04387">
    <property type="entry name" value="PTPLA"/>
    <property type="match status" value="1"/>
</dbReference>
<dbReference type="GO" id="GO:0030148">
    <property type="term" value="P:sphingolipid biosynthetic process"/>
    <property type="evidence" value="ECO:0007669"/>
    <property type="project" value="TreeGrafter"/>
</dbReference>
<dbReference type="PANTHER" id="PTHR11035">
    <property type="entry name" value="VERY-LONG-CHAIN (3R)-3-HYDROXYACYL-COA DEHYDRATASE"/>
    <property type="match status" value="1"/>
</dbReference>
<keyword evidence="7 13" id="KW-0276">Fatty acid metabolism</keyword>
<evidence type="ECO:0000256" key="9">
    <source>
        <dbReference type="ARBA" id="ARBA00023098"/>
    </source>
</evidence>
<keyword evidence="13" id="KW-0256">Endoplasmic reticulum</keyword>
<evidence type="ECO:0000256" key="3">
    <source>
        <dbReference type="ARBA" id="ARBA00007811"/>
    </source>
</evidence>
<evidence type="ECO:0000256" key="5">
    <source>
        <dbReference type="ARBA" id="ARBA00022516"/>
    </source>
</evidence>
<evidence type="ECO:0000256" key="8">
    <source>
        <dbReference type="ARBA" id="ARBA00022989"/>
    </source>
</evidence>
<evidence type="ECO:0000256" key="1">
    <source>
        <dbReference type="ARBA" id="ARBA00004141"/>
    </source>
</evidence>
<dbReference type="InterPro" id="IPR007482">
    <property type="entry name" value="Tyr_Pase-like_PTPLA"/>
</dbReference>
<dbReference type="GO" id="GO:0042761">
    <property type="term" value="P:very long-chain fatty acid biosynthetic process"/>
    <property type="evidence" value="ECO:0007669"/>
    <property type="project" value="TreeGrafter"/>
</dbReference>
<dbReference type="EC" id="4.2.1.134" evidence="4 13"/>
<keyword evidence="12 13" id="KW-0456">Lyase</keyword>
<comment type="similarity">
    <text evidence="3 13">Belongs to the very long-chain fatty acids dehydratase HACD family.</text>
</comment>
<comment type="caution">
    <text evidence="15">The sequence shown here is derived from an EMBL/GenBank/DDBJ whole genome shotgun (WGS) entry which is preliminary data.</text>
</comment>
<keyword evidence="14" id="KW-0175">Coiled coil</keyword>
<dbReference type="GO" id="GO:0005789">
    <property type="term" value="C:endoplasmic reticulum membrane"/>
    <property type="evidence" value="ECO:0007669"/>
    <property type="project" value="UniProtKB-SubCell"/>
</dbReference>
<evidence type="ECO:0000256" key="7">
    <source>
        <dbReference type="ARBA" id="ARBA00022832"/>
    </source>
</evidence>
<dbReference type="GO" id="GO:0030497">
    <property type="term" value="P:fatty acid elongation"/>
    <property type="evidence" value="ECO:0007669"/>
    <property type="project" value="TreeGrafter"/>
</dbReference>
<evidence type="ECO:0000256" key="14">
    <source>
        <dbReference type="SAM" id="Coils"/>
    </source>
</evidence>
<evidence type="ECO:0000313" key="16">
    <source>
        <dbReference type="Proteomes" id="UP000683360"/>
    </source>
</evidence>
<keyword evidence="9 13" id="KW-0443">Lipid metabolism</keyword>
<proteinExistence type="inferred from homology"/>
<feature type="transmembrane region" description="Helical" evidence="13">
    <location>
        <begin position="234"/>
        <end position="255"/>
    </location>
</feature>
<evidence type="ECO:0000256" key="12">
    <source>
        <dbReference type="ARBA" id="ARBA00023239"/>
    </source>
</evidence>
<keyword evidence="5 13" id="KW-0444">Lipid biosynthesis</keyword>
<comment type="function">
    <text evidence="13">Catalyzes the third of the four reactions of the long-chain fatty acids elongation cycle. This endoplasmic reticulum-bound enzymatic process, allows the addition of two carbons to the chain of long- and very long-chain fatty acids/VLCFAs per cycle. This enzyme catalyzes the dehydration of the 3-hydroxyacyl-CoA intermediate into trans-2,3-enoyl-CoA, within each cycle of fatty acid elongation. Thereby, it participates to the production of VLCFAs of different chain lengths that are involved in multiple biological processes as precursors of membrane lipids and lipid mediators.</text>
</comment>
<evidence type="ECO:0000256" key="2">
    <source>
        <dbReference type="ARBA" id="ARBA00005194"/>
    </source>
</evidence>